<sequence length="341" mass="38036">MGVGGGLHISVCVTAGQFAQPGIHFSFMIPNAEFFKIAEDRPTAARRIVSEVLSRLRSSPKAALTIWFFAKAFFEKHWVYILPRMRCLSPPFAKFLADVRTDHTDLTYNNLGAINEDERPVRSNALQLANKTLEAIFVSDVYPAWTPKDDDPDVYGVGADYSITRYWAVIHVDDYIADLLPEIGDQCSFFSSVGIKKREIPAGTLTANQITKIVRSVVQGCHAGERVAENVDENFRKQTERAQTKCDNEDTVGRLQTERPWLVSLERVSGEASAGLAGDTQDADDDDDDDDLTLSPLERISLLADYASSLTHVATTNFAMRFHRVGKDIAKTYKEKAPQER</sequence>
<evidence type="ECO:0000313" key="2">
    <source>
        <dbReference type="EMBL" id="RSL62342.1"/>
    </source>
</evidence>
<dbReference type="EMBL" id="NKCI01000045">
    <property type="protein sequence ID" value="RSL62342.1"/>
    <property type="molecule type" value="Genomic_DNA"/>
</dbReference>
<dbReference type="AlphaFoldDB" id="A0A428QAM8"/>
<evidence type="ECO:0000313" key="3">
    <source>
        <dbReference type="Proteomes" id="UP000288168"/>
    </source>
</evidence>
<gene>
    <name evidence="2" type="ORF">CEP54_005782</name>
</gene>
<feature type="region of interest" description="Disordered" evidence="1">
    <location>
        <begin position="272"/>
        <end position="292"/>
    </location>
</feature>
<dbReference type="OrthoDB" id="5099051at2759"/>
<feature type="compositionally biased region" description="Acidic residues" evidence="1">
    <location>
        <begin position="281"/>
        <end position="292"/>
    </location>
</feature>
<comment type="caution">
    <text evidence="2">The sequence shown here is derived from an EMBL/GenBank/DDBJ whole genome shotgun (WGS) entry which is preliminary data.</text>
</comment>
<evidence type="ECO:0000256" key="1">
    <source>
        <dbReference type="SAM" id="MobiDB-lite"/>
    </source>
</evidence>
<reference evidence="2 3" key="1">
    <citation type="submission" date="2017-06" db="EMBL/GenBank/DDBJ databases">
        <title>Comparative genomic analysis of Ambrosia Fusariam Clade fungi.</title>
        <authorList>
            <person name="Stajich J.E."/>
            <person name="Carrillo J."/>
            <person name="Kijimoto T."/>
            <person name="Eskalen A."/>
            <person name="O'Donnell K."/>
            <person name="Kasson M."/>
        </authorList>
    </citation>
    <scope>NUCLEOTIDE SEQUENCE [LARGE SCALE GENOMIC DNA]</scope>
    <source>
        <strain evidence="2 3">NRRL62584</strain>
    </source>
</reference>
<organism evidence="2 3">
    <name type="scientific">Fusarium duplospermum</name>
    <dbReference type="NCBI Taxonomy" id="1325734"/>
    <lineage>
        <taxon>Eukaryota</taxon>
        <taxon>Fungi</taxon>
        <taxon>Dikarya</taxon>
        <taxon>Ascomycota</taxon>
        <taxon>Pezizomycotina</taxon>
        <taxon>Sordariomycetes</taxon>
        <taxon>Hypocreomycetidae</taxon>
        <taxon>Hypocreales</taxon>
        <taxon>Nectriaceae</taxon>
        <taxon>Fusarium</taxon>
        <taxon>Fusarium solani species complex</taxon>
    </lineage>
</organism>
<proteinExistence type="predicted"/>
<name>A0A428QAM8_9HYPO</name>
<protein>
    <submittedName>
        <fullName evidence="2">Uncharacterized protein</fullName>
    </submittedName>
</protein>
<keyword evidence="3" id="KW-1185">Reference proteome</keyword>
<accession>A0A428QAM8</accession>
<dbReference type="Proteomes" id="UP000288168">
    <property type="component" value="Unassembled WGS sequence"/>
</dbReference>